<name>A0A2T0GZK9_ACTMO</name>
<feature type="transmembrane region" description="Helical" evidence="1">
    <location>
        <begin position="174"/>
        <end position="194"/>
    </location>
</feature>
<feature type="transmembrane region" description="Helical" evidence="1">
    <location>
        <begin position="57"/>
        <end position="77"/>
    </location>
</feature>
<dbReference type="RefSeq" id="WP_106112594.1">
    <property type="nucleotide sequence ID" value="NZ_PVSR01000003.1"/>
</dbReference>
<feature type="transmembrane region" description="Helical" evidence="1">
    <location>
        <begin position="231"/>
        <end position="250"/>
    </location>
</feature>
<keyword evidence="1" id="KW-1133">Transmembrane helix</keyword>
<evidence type="ECO:0000256" key="1">
    <source>
        <dbReference type="SAM" id="Phobius"/>
    </source>
</evidence>
<gene>
    <name evidence="2" type="ORF">CEP50_04165</name>
</gene>
<keyword evidence="3" id="KW-1185">Reference proteome</keyword>
<keyword evidence="1" id="KW-0472">Membrane</keyword>
<evidence type="ECO:0008006" key="4">
    <source>
        <dbReference type="Google" id="ProtNLM"/>
    </source>
</evidence>
<sequence>MRYLILGVLLQGGCNALLGVGLTVSESLRFSAVAFALAAFGAIVAQKATGTDKPGKAVPPSDAIALNVATAVTFLSFYTALVWIPASVVAGVESGIAPAVALALWGRRSTVYQWLIVVALLVASVAFGLIQYDIAATTPIDFLFGIGLAMMAGLGMTTISALTRKLGSRGVRSVDVLAVRYHLTYLLATAAVWVVPEATSAEHLSWSEIVVFAVLGIIAPLALYQVGMSRTPPVIAMGLITLVPVTSFVVERIAGHPITLAASLLVVIITVLALVASRFQPRQRTPTLDAAEVSSS</sequence>
<feature type="transmembrane region" description="Helical" evidence="1">
    <location>
        <begin position="83"/>
        <end position="104"/>
    </location>
</feature>
<feature type="transmembrane region" description="Helical" evidence="1">
    <location>
        <begin position="206"/>
        <end position="224"/>
    </location>
</feature>
<feature type="transmembrane region" description="Helical" evidence="1">
    <location>
        <begin position="142"/>
        <end position="162"/>
    </location>
</feature>
<keyword evidence="1" id="KW-0812">Transmembrane</keyword>
<feature type="transmembrane region" description="Helical" evidence="1">
    <location>
        <begin position="256"/>
        <end position="276"/>
    </location>
</feature>
<reference evidence="2 3" key="1">
    <citation type="submission" date="2018-03" db="EMBL/GenBank/DDBJ databases">
        <title>Actinopolyspora mortivallis from Sahara, screening for active biomolecules.</title>
        <authorList>
            <person name="Selama O."/>
            <person name="Wellington E.M.H."/>
            <person name="Hacene H."/>
        </authorList>
    </citation>
    <scope>NUCLEOTIDE SEQUENCE [LARGE SCALE GENOMIC DNA]</scope>
    <source>
        <strain evidence="2 3">M5A</strain>
    </source>
</reference>
<dbReference type="AlphaFoldDB" id="A0A2T0GZK9"/>
<accession>A0A2T0GZK9</accession>
<feature type="transmembrane region" description="Helical" evidence="1">
    <location>
        <begin position="111"/>
        <end position="130"/>
    </location>
</feature>
<protein>
    <recommendedName>
        <fullName evidence="4">EamA family transporter</fullName>
    </recommendedName>
</protein>
<proteinExistence type="predicted"/>
<dbReference type="Proteomes" id="UP000239352">
    <property type="component" value="Unassembled WGS sequence"/>
</dbReference>
<evidence type="ECO:0000313" key="3">
    <source>
        <dbReference type="Proteomes" id="UP000239352"/>
    </source>
</evidence>
<dbReference type="EMBL" id="PVSR01000003">
    <property type="protein sequence ID" value="PRW64556.1"/>
    <property type="molecule type" value="Genomic_DNA"/>
</dbReference>
<evidence type="ECO:0000313" key="2">
    <source>
        <dbReference type="EMBL" id="PRW64556.1"/>
    </source>
</evidence>
<organism evidence="2 3">
    <name type="scientific">Actinopolyspora mortivallis</name>
    <dbReference type="NCBI Taxonomy" id="33906"/>
    <lineage>
        <taxon>Bacteria</taxon>
        <taxon>Bacillati</taxon>
        <taxon>Actinomycetota</taxon>
        <taxon>Actinomycetes</taxon>
        <taxon>Actinopolysporales</taxon>
        <taxon>Actinopolysporaceae</taxon>
        <taxon>Actinopolyspora</taxon>
    </lineage>
</organism>
<feature type="transmembrane region" description="Helical" evidence="1">
    <location>
        <begin position="26"/>
        <end position="45"/>
    </location>
</feature>
<dbReference type="InParanoid" id="A0A2T0GZK9"/>
<comment type="caution">
    <text evidence="2">The sequence shown here is derived from an EMBL/GenBank/DDBJ whole genome shotgun (WGS) entry which is preliminary data.</text>
</comment>